<dbReference type="Proteomes" id="UP000066284">
    <property type="component" value="Chromosome 1"/>
</dbReference>
<dbReference type="EMBL" id="LN885086">
    <property type="protein sequence ID" value="CUQ66642.1"/>
    <property type="molecule type" value="Genomic_DNA"/>
</dbReference>
<dbReference type="KEGG" id="nio:NITINOP_1667"/>
<reference evidence="2" key="1">
    <citation type="submission" date="2015-09" db="EMBL/GenBank/DDBJ databases">
        <authorList>
            <person name="Daims H."/>
        </authorList>
    </citation>
    <scope>NUCLEOTIDE SEQUENCE [LARGE SCALE GENOMIC DNA]</scope>
</reference>
<gene>
    <name evidence="1" type="ORF">NITINOP_1667</name>
</gene>
<sequence length="71" mass="8308">MQCSRCNGMRVPEMICEGGVRISALRCIHCGDVVDRVIIHNRMRRQRSVFSRPRTPTYRRGHGRHGRFIEV</sequence>
<dbReference type="AlphaFoldDB" id="A0A0S4KYB0"/>
<accession>A0A0S4KYB0</accession>
<protein>
    <submittedName>
        <fullName evidence="1">Uncharacterized protein</fullName>
    </submittedName>
</protein>
<keyword evidence="2" id="KW-1185">Reference proteome</keyword>
<name>A0A0S4KYB0_9BACT</name>
<proteinExistence type="predicted"/>
<organism evidence="1 2">
    <name type="scientific">Candidatus Nitrospira inopinata</name>
    <dbReference type="NCBI Taxonomy" id="1715989"/>
    <lineage>
        <taxon>Bacteria</taxon>
        <taxon>Pseudomonadati</taxon>
        <taxon>Nitrospirota</taxon>
        <taxon>Nitrospiria</taxon>
        <taxon>Nitrospirales</taxon>
        <taxon>Nitrospiraceae</taxon>
        <taxon>Nitrospira</taxon>
    </lineage>
</organism>
<evidence type="ECO:0000313" key="2">
    <source>
        <dbReference type="Proteomes" id="UP000066284"/>
    </source>
</evidence>
<evidence type="ECO:0000313" key="1">
    <source>
        <dbReference type="EMBL" id="CUQ66642.1"/>
    </source>
</evidence>